<gene>
    <name evidence="2" type="ORF">PC113_g22444</name>
</gene>
<feature type="region of interest" description="Disordered" evidence="1">
    <location>
        <begin position="1"/>
        <end position="65"/>
    </location>
</feature>
<dbReference type="InterPro" id="IPR053134">
    <property type="entry name" value="RNA-dir_DNA_polymerase"/>
</dbReference>
<feature type="compositionally biased region" description="Basic residues" evidence="1">
    <location>
        <begin position="46"/>
        <end position="60"/>
    </location>
</feature>
<evidence type="ECO:0000313" key="2">
    <source>
        <dbReference type="EMBL" id="KAG2821634.1"/>
    </source>
</evidence>
<dbReference type="VEuPathDB" id="FungiDB:PC110_g22003"/>
<evidence type="ECO:0000256" key="1">
    <source>
        <dbReference type="SAM" id="MobiDB-lite"/>
    </source>
</evidence>
<proteinExistence type="predicted"/>
<comment type="caution">
    <text evidence="2">The sequence shown here is derived from an EMBL/GenBank/DDBJ whole genome shotgun (WGS) entry which is preliminary data.</text>
</comment>
<dbReference type="Gene3D" id="3.30.70.270">
    <property type="match status" value="1"/>
</dbReference>
<name>A0A8T0Y2J8_9STRA</name>
<dbReference type="PANTHER" id="PTHR24559:SF444">
    <property type="entry name" value="REVERSE TRANSCRIPTASE DOMAIN-CONTAINING PROTEIN"/>
    <property type="match status" value="1"/>
</dbReference>
<dbReference type="CDD" id="cd01647">
    <property type="entry name" value="RT_LTR"/>
    <property type="match status" value="1"/>
</dbReference>
<dbReference type="InterPro" id="IPR043128">
    <property type="entry name" value="Rev_trsase/Diguanyl_cyclase"/>
</dbReference>
<dbReference type="EMBL" id="RCMG01001701">
    <property type="protein sequence ID" value="KAG2821634.1"/>
    <property type="molecule type" value="Genomic_DNA"/>
</dbReference>
<dbReference type="SUPFAM" id="SSF56672">
    <property type="entry name" value="DNA/RNA polymerases"/>
    <property type="match status" value="1"/>
</dbReference>
<accession>A0A8T0Y2J8</accession>
<evidence type="ECO:0000313" key="3">
    <source>
        <dbReference type="Proteomes" id="UP000735874"/>
    </source>
</evidence>
<dbReference type="AlphaFoldDB" id="A0A8T0Y2J8"/>
<dbReference type="Gene3D" id="3.10.10.10">
    <property type="entry name" value="HIV Type 1 Reverse Transcriptase, subunit A, domain 1"/>
    <property type="match status" value="1"/>
</dbReference>
<dbReference type="PANTHER" id="PTHR24559">
    <property type="entry name" value="TRANSPOSON TY3-I GAG-POL POLYPROTEIN"/>
    <property type="match status" value="1"/>
</dbReference>
<protein>
    <recommendedName>
        <fullName evidence="4">Reverse transcriptase</fullName>
    </recommendedName>
</protein>
<evidence type="ECO:0008006" key="4">
    <source>
        <dbReference type="Google" id="ProtNLM"/>
    </source>
</evidence>
<reference evidence="2" key="1">
    <citation type="submission" date="2018-10" db="EMBL/GenBank/DDBJ databases">
        <title>Effector identification in a new, highly contiguous assembly of the strawberry crown rot pathogen Phytophthora cactorum.</title>
        <authorList>
            <person name="Armitage A.D."/>
            <person name="Nellist C.F."/>
            <person name="Bates H."/>
            <person name="Vickerstaff R.J."/>
            <person name="Harrison R.J."/>
        </authorList>
    </citation>
    <scope>NUCLEOTIDE SEQUENCE</scope>
    <source>
        <strain evidence="2">15-7</strain>
    </source>
</reference>
<feature type="compositionally biased region" description="Basic and acidic residues" evidence="1">
    <location>
        <begin position="1"/>
        <end position="19"/>
    </location>
</feature>
<dbReference type="Proteomes" id="UP000735874">
    <property type="component" value="Unassembled WGS sequence"/>
</dbReference>
<sequence length="336" mass="37139">MVERGLPHAVEDELPRVVEQELPEEIDAVESSIPYPDADPTNRAPRPVRRRGRRKPHRPRTPSECLTTTETEVISVLVGDGDDNVARVREVEVARPPRDAASITQLPGLSWKRDLKRGGIEQVCVIVPEVAASVAAAELDVHASASDTQMRPKEAEPKTARDARFADQSLPALEASGNPVAPLAREFIQIFPEKVPAVLPPNRGVRHEIDLTPGVKYCVTRQWPLPRDQTEAVDAFFESRRQGGHVRESVSPHSSPTFCVKKATGGWRIVHAFNKLNDTTIPAQTPIPRKDIVLDTMSGSTQYSAIDLMNGLYQILMRDNDVPLTAVSMPNGMLWE</sequence>
<dbReference type="InterPro" id="IPR043502">
    <property type="entry name" value="DNA/RNA_pol_sf"/>
</dbReference>
<organism evidence="2 3">
    <name type="scientific">Phytophthora cactorum</name>
    <dbReference type="NCBI Taxonomy" id="29920"/>
    <lineage>
        <taxon>Eukaryota</taxon>
        <taxon>Sar</taxon>
        <taxon>Stramenopiles</taxon>
        <taxon>Oomycota</taxon>
        <taxon>Peronosporomycetes</taxon>
        <taxon>Peronosporales</taxon>
        <taxon>Peronosporaceae</taxon>
        <taxon>Phytophthora</taxon>
    </lineage>
</organism>